<proteinExistence type="predicted"/>
<evidence type="ECO:0000313" key="2">
    <source>
        <dbReference type="Proteomes" id="UP000002296"/>
    </source>
</evidence>
<sequence length="109" mass="12308">MPPSPPEFGSKNKISAAFCIGAIIFVYYWLTPFCPACHFDWIVWVARQRYRTKQAETFAYLTAVLRARIFFTCSVGVHSNSEESGTMRAWSLSCHVNCGQHQGAATLIR</sequence>
<dbReference type="InParanoid" id="Q4DUJ3"/>
<dbReference type="Proteomes" id="UP000002296">
    <property type="component" value="Unassembled WGS sequence"/>
</dbReference>
<gene>
    <name evidence="1" type="ORF">Tc00.1047053511771.75</name>
</gene>
<keyword evidence="2" id="KW-1185">Reference proteome</keyword>
<dbReference type="EMBL" id="AAHK01000166">
    <property type="protein sequence ID" value="EAN96198.1"/>
    <property type="molecule type" value="Genomic_DNA"/>
</dbReference>
<reference evidence="1 2" key="1">
    <citation type="journal article" date="2005" name="Science">
        <title>The genome sequence of Trypanosoma cruzi, etiologic agent of Chagas disease.</title>
        <authorList>
            <person name="El-Sayed N.M."/>
            <person name="Myler P.J."/>
            <person name="Bartholomeu D.C."/>
            <person name="Nilsson D."/>
            <person name="Aggarwal G."/>
            <person name="Tran A.N."/>
            <person name="Ghedin E."/>
            <person name="Worthey E.A."/>
            <person name="Delcher A.L."/>
            <person name="Blandin G."/>
            <person name="Westenberger S.J."/>
            <person name="Caler E."/>
            <person name="Cerqueira G.C."/>
            <person name="Branche C."/>
            <person name="Haas B."/>
            <person name="Anupama A."/>
            <person name="Arner E."/>
            <person name="Aslund L."/>
            <person name="Attipoe P."/>
            <person name="Bontempi E."/>
            <person name="Bringaud F."/>
            <person name="Burton P."/>
            <person name="Cadag E."/>
            <person name="Campbell D.A."/>
            <person name="Carrington M."/>
            <person name="Crabtree J."/>
            <person name="Darban H."/>
            <person name="da Silveira J.F."/>
            <person name="de Jong P."/>
            <person name="Edwards K."/>
            <person name="Englund P.T."/>
            <person name="Fazelina G."/>
            <person name="Feldblyum T."/>
            <person name="Ferella M."/>
            <person name="Frasch A.C."/>
            <person name="Gull K."/>
            <person name="Horn D."/>
            <person name="Hou L."/>
            <person name="Huang Y."/>
            <person name="Kindlund E."/>
            <person name="Klingbeil M."/>
            <person name="Kluge S."/>
            <person name="Koo H."/>
            <person name="Lacerda D."/>
            <person name="Levin M.J."/>
            <person name="Lorenzi H."/>
            <person name="Louie T."/>
            <person name="Machado C.R."/>
            <person name="McCulloch R."/>
            <person name="McKenna A."/>
            <person name="Mizuno Y."/>
            <person name="Mottram J.C."/>
            <person name="Nelson S."/>
            <person name="Ochaya S."/>
            <person name="Osoegawa K."/>
            <person name="Pai G."/>
            <person name="Parsons M."/>
            <person name="Pentony M."/>
            <person name="Pettersson U."/>
            <person name="Pop M."/>
            <person name="Ramirez J.L."/>
            <person name="Rinta J."/>
            <person name="Robertson L."/>
            <person name="Salzberg S.L."/>
            <person name="Sanchez D.O."/>
            <person name="Seyler A."/>
            <person name="Sharma R."/>
            <person name="Shetty J."/>
            <person name="Simpson A.J."/>
            <person name="Sisk E."/>
            <person name="Tammi M.T."/>
            <person name="Tarleton R."/>
            <person name="Teixeira S."/>
            <person name="Van Aken S."/>
            <person name="Vogt C."/>
            <person name="Ward P.N."/>
            <person name="Wickstead B."/>
            <person name="Wortman J."/>
            <person name="White O."/>
            <person name="Fraser C.M."/>
            <person name="Stuart K.D."/>
            <person name="Andersson B."/>
        </authorList>
    </citation>
    <scope>NUCLEOTIDE SEQUENCE [LARGE SCALE GENOMIC DNA]</scope>
    <source>
        <strain evidence="1 2">CL Brener</strain>
    </source>
</reference>
<dbReference type="PaxDb" id="353153-Q4DUJ3"/>
<dbReference type="KEGG" id="tcr:511771.75"/>
<organism evidence="1 2">
    <name type="scientific">Trypanosoma cruzi (strain CL Brener)</name>
    <dbReference type="NCBI Taxonomy" id="353153"/>
    <lineage>
        <taxon>Eukaryota</taxon>
        <taxon>Discoba</taxon>
        <taxon>Euglenozoa</taxon>
        <taxon>Kinetoplastea</taxon>
        <taxon>Metakinetoplastina</taxon>
        <taxon>Trypanosomatida</taxon>
        <taxon>Trypanosomatidae</taxon>
        <taxon>Trypanosoma</taxon>
        <taxon>Schizotrypanum</taxon>
    </lineage>
</organism>
<dbReference type="GeneID" id="3550203"/>
<comment type="caution">
    <text evidence="1">The sequence shown here is derived from an EMBL/GenBank/DDBJ whole genome shotgun (WGS) entry which is preliminary data.</text>
</comment>
<name>Q4DUJ3_TRYCC</name>
<evidence type="ECO:0000313" key="1">
    <source>
        <dbReference type="EMBL" id="EAN96198.1"/>
    </source>
</evidence>
<protein>
    <submittedName>
        <fullName evidence="1">Uncharacterized protein</fullName>
    </submittedName>
</protein>
<dbReference type="AlphaFoldDB" id="Q4DUJ3"/>
<accession>Q4DUJ3</accession>
<dbReference type="RefSeq" id="XP_818049.1">
    <property type="nucleotide sequence ID" value="XM_812956.1"/>
</dbReference>